<dbReference type="eggNOG" id="ENOG502QPR6">
    <property type="taxonomic scope" value="Eukaryota"/>
</dbReference>
<dbReference type="Gene3D" id="3.40.630.30">
    <property type="match status" value="1"/>
</dbReference>
<dbReference type="HOGENOM" id="CLU_059407_0_0_1"/>
<organism evidence="2 3">
    <name type="scientific">Debaryomyces hansenii (strain ATCC 36239 / CBS 767 / BCRC 21394 / JCM 1990 / NBRC 0083 / IGC 2968)</name>
    <name type="common">Yeast</name>
    <name type="synonym">Torulaspora hansenii</name>
    <dbReference type="NCBI Taxonomy" id="284592"/>
    <lineage>
        <taxon>Eukaryota</taxon>
        <taxon>Fungi</taxon>
        <taxon>Dikarya</taxon>
        <taxon>Ascomycota</taxon>
        <taxon>Saccharomycotina</taxon>
        <taxon>Pichiomycetes</taxon>
        <taxon>Debaryomycetaceae</taxon>
        <taxon>Debaryomyces</taxon>
    </lineage>
</organism>
<dbReference type="OrthoDB" id="2020070at2759"/>
<dbReference type="RefSeq" id="XP_458615.2">
    <property type="nucleotide sequence ID" value="XM_458615.1"/>
</dbReference>
<evidence type="ECO:0000259" key="1">
    <source>
        <dbReference type="Pfam" id="PF22998"/>
    </source>
</evidence>
<dbReference type="Proteomes" id="UP000000599">
    <property type="component" value="Chromosome D"/>
</dbReference>
<gene>
    <name evidence="2" type="ordered locus">DEHA2D03388g</name>
</gene>
<dbReference type="InParanoid" id="Q6BT55"/>
<dbReference type="OMA" id="NGYARIM"/>
<feature type="domain" description="LYC1 C-terminal" evidence="1">
    <location>
        <begin position="183"/>
        <end position="414"/>
    </location>
</feature>
<dbReference type="KEGG" id="dha:DEHA2D03388g"/>
<proteinExistence type="predicted"/>
<dbReference type="Pfam" id="PF22998">
    <property type="entry name" value="GNAT_LYC1-like"/>
    <property type="match status" value="1"/>
</dbReference>
<dbReference type="SUPFAM" id="SSF55729">
    <property type="entry name" value="Acyl-CoA N-acyltransferases (Nat)"/>
    <property type="match status" value="2"/>
</dbReference>
<dbReference type="FunCoup" id="Q6BT55">
    <property type="interactions" value="102"/>
</dbReference>
<reference evidence="2 3" key="1">
    <citation type="journal article" date="2004" name="Nature">
        <title>Genome evolution in yeasts.</title>
        <authorList>
            <consortium name="Genolevures"/>
            <person name="Dujon B."/>
            <person name="Sherman D."/>
            <person name="Fischer G."/>
            <person name="Durrens P."/>
            <person name="Casaregola S."/>
            <person name="Lafontaine I."/>
            <person name="de Montigny J."/>
            <person name="Marck C."/>
            <person name="Neuveglise C."/>
            <person name="Talla E."/>
            <person name="Goffard N."/>
            <person name="Frangeul L."/>
            <person name="Aigle M."/>
            <person name="Anthouard V."/>
            <person name="Babour A."/>
            <person name="Barbe V."/>
            <person name="Barnay S."/>
            <person name="Blanchin S."/>
            <person name="Beckerich J.M."/>
            <person name="Beyne E."/>
            <person name="Bleykasten C."/>
            <person name="Boisrame A."/>
            <person name="Boyer J."/>
            <person name="Cattolico L."/>
            <person name="Confanioleri F."/>
            <person name="de Daruvar A."/>
            <person name="Despons L."/>
            <person name="Fabre E."/>
            <person name="Fairhead C."/>
            <person name="Ferry-Dumazet H."/>
            <person name="Groppi A."/>
            <person name="Hantraye F."/>
            <person name="Hennequin C."/>
            <person name="Jauniaux N."/>
            <person name="Joyet P."/>
            <person name="Kachouri R."/>
            <person name="Kerrest A."/>
            <person name="Koszul R."/>
            <person name="Lemaire M."/>
            <person name="Lesur I."/>
            <person name="Ma L."/>
            <person name="Muller H."/>
            <person name="Nicaud J.M."/>
            <person name="Nikolski M."/>
            <person name="Oztas S."/>
            <person name="Ozier-Kalogeropoulos O."/>
            <person name="Pellenz S."/>
            <person name="Potier S."/>
            <person name="Richard G.F."/>
            <person name="Straub M.L."/>
            <person name="Suleau A."/>
            <person name="Swennene D."/>
            <person name="Tekaia F."/>
            <person name="Wesolowski-Louvel M."/>
            <person name="Westhof E."/>
            <person name="Wirth B."/>
            <person name="Zeniou-Meyer M."/>
            <person name="Zivanovic I."/>
            <person name="Bolotin-Fukuhara M."/>
            <person name="Thierry A."/>
            <person name="Bouchier C."/>
            <person name="Caudron B."/>
            <person name="Scarpelli C."/>
            <person name="Gaillardin C."/>
            <person name="Weissenbach J."/>
            <person name="Wincker P."/>
            <person name="Souciet J.L."/>
        </authorList>
    </citation>
    <scope>NUCLEOTIDE SEQUENCE [LARGE SCALE GENOMIC DNA]</scope>
    <source>
        <strain evidence="3">ATCC 36239 / CBS 767 / BCRC 21394 / JCM 1990 / NBRC 0083 / IGC 2968</strain>
    </source>
</reference>
<protein>
    <submittedName>
        <fullName evidence="2">DEHA2D03388p</fullName>
    </submittedName>
</protein>
<evidence type="ECO:0000313" key="2">
    <source>
        <dbReference type="EMBL" id="CAG86751.2"/>
    </source>
</evidence>
<dbReference type="AlphaFoldDB" id="Q6BT55"/>
<dbReference type="InterPro" id="IPR016181">
    <property type="entry name" value="Acyl_CoA_acyltransferase"/>
</dbReference>
<dbReference type="STRING" id="284592.Q6BT55"/>
<name>Q6BT55_DEBHA</name>
<evidence type="ECO:0000313" key="3">
    <source>
        <dbReference type="Proteomes" id="UP000000599"/>
    </source>
</evidence>
<dbReference type="VEuPathDB" id="FungiDB:DEHA2D03388g"/>
<keyword evidence="3" id="KW-1185">Reference proteome</keyword>
<dbReference type="InterPro" id="IPR055100">
    <property type="entry name" value="GNAT_LYC1-like"/>
</dbReference>
<dbReference type="PANTHER" id="PTHR34815:SF2">
    <property type="entry name" value="N-ACETYLTRANSFERASE DOMAIN-CONTAINING PROTEIN"/>
    <property type="match status" value="1"/>
</dbReference>
<dbReference type="GeneID" id="2901009"/>
<dbReference type="PANTHER" id="PTHR34815">
    <property type="entry name" value="LYSINE ACETYLTRANSFERASE"/>
    <property type="match status" value="1"/>
</dbReference>
<dbReference type="EMBL" id="CR382136">
    <property type="protein sequence ID" value="CAG86751.2"/>
    <property type="molecule type" value="Genomic_DNA"/>
</dbReference>
<accession>Q6BT55</accession>
<sequence length="414" mass="48160">MTFITGDDYRLVNVTDPEKVNFTRLQNSQSWKGQLSSENYIEREYVLGKSKITSSTRNRLLVFMLQDIKNPEDKLCSVELLIRQSWKFTWDKETEKVVKKDILSGCIGGVFTYADHRGKGLAKIMIDKIVELSKSQYVGPDGFTFLYSEVGEYYTRNGFRSFAVPLLNFPLSQTGDDYDAIVQQDEDVVELIKYHDFEKVMEDYNKEFETEMISKTKMDRKTRVSINPSSDFIDWFHMRAKFISHKLFNRQMDIDSSLPYEELIKKFQAIDPTNFGIKIKNKSGQLIGFISWTYDWNLNTATNKYENQITILKIAVMSQFDNSKYSIKLIKLMKLYLEHMNATNDKILGNFVKTTVWESEVSNDVKQFLITEYKGTDGIENGSRSAILINNDKEDKLVATGDLVWEDNTKLPWF</sequence>
<dbReference type="InterPro" id="IPR053013">
    <property type="entry name" value="LAT"/>
</dbReference>